<dbReference type="Gene3D" id="3.40.50.410">
    <property type="entry name" value="von Willebrand factor, type A domain"/>
    <property type="match status" value="2"/>
</dbReference>
<dbReference type="PROSITE" id="PS50234">
    <property type="entry name" value="VWFA"/>
    <property type="match status" value="1"/>
</dbReference>
<comment type="caution">
    <text evidence="4">The sequence shown here is derived from an EMBL/GenBank/DDBJ whole genome shotgun (WGS) entry which is preliminary data.</text>
</comment>
<dbReference type="PROSITE" id="PS51257">
    <property type="entry name" value="PROKAR_LIPOPROTEIN"/>
    <property type="match status" value="1"/>
</dbReference>
<feature type="compositionally biased region" description="Basic and acidic residues" evidence="2">
    <location>
        <begin position="25"/>
        <end position="39"/>
    </location>
</feature>
<gene>
    <name evidence="4" type="ORF">E0Y62_18260</name>
</gene>
<evidence type="ECO:0000313" key="5">
    <source>
        <dbReference type="Proteomes" id="UP000293846"/>
    </source>
</evidence>
<evidence type="ECO:0000256" key="1">
    <source>
        <dbReference type="SAM" id="Coils"/>
    </source>
</evidence>
<dbReference type="EMBL" id="SJTH01000029">
    <property type="protein sequence ID" value="TCJ02625.1"/>
    <property type="molecule type" value="Genomic_DNA"/>
</dbReference>
<name>A0A4R1ASL7_9BACI</name>
<sequence>MFKRTISMIAILMLILSGCSEKNEVSKEKPEVEAEKAVPEETGNVQKKDEVKKDSMLTEIESVKIPVTIEDFANSQPGKLTAAFSYEKETASWPSLHTLEGIESELTEHLRSVAGETDDVDQLFQSLIYYIGNSAYPQVVKELLEFKPEFDEPYLPEPEQVSEETVQDNAAPSKAIIMLDASSSMLLNVDGEQKMKIAKSAVRSFAKTIGSASEVSLYIYGHAGSQENKDKQLSCSTIDEVYPLQKYEEEGFYQAVDGVEAKGWTPLAGAIKKAYEVSQSLDGEITLYIVSDGAETCDGDPIAEAKQFVQGQENRKVNIIGFDVDEKQENQLKAVAEAGQGAYFSAKNTEELKRTVIQKWVPPGLIDIIGKQWSTPKGTFTVAWMNMDIHKMALKVSDAINVEQGRFMGAANVMFAEGLITEEQKENLIGKIEEHGERLKQLTDQLKEQKLKEIDDEVNRIDKKINDWAERMEKIRAENDQ</sequence>
<evidence type="ECO:0000313" key="4">
    <source>
        <dbReference type="EMBL" id="TCJ02625.1"/>
    </source>
</evidence>
<dbReference type="RefSeq" id="WP_057768283.1">
    <property type="nucleotide sequence ID" value="NZ_CP183326.1"/>
</dbReference>
<protein>
    <submittedName>
        <fullName evidence="4">VWA domain-containing protein</fullName>
    </submittedName>
</protein>
<evidence type="ECO:0000256" key="2">
    <source>
        <dbReference type="SAM" id="MobiDB-lite"/>
    </source>
</evidence>
<dbReference type="SMART" id="SM00327">
    <property type="entry name" value="VWA"/>
    <property type="match status" value="1"/>
</dbReference>
<keyword evidence="5" id="KW-1185">Reference proteome</keyword>
<dbReference type="InterPro" id="IPR002035">
    <property type="entry name" value="VWF_A"/>
</dbReference>
<reference evidence="4 5" key="1">
    <citation type="submission" date="2019-03" db="EMBL/GenBank/DDBJ databases">
        <authorList>
            <person name="Jensen L."/>
            <person name="Storgaard J."/>
            <person name="Sulaj E."/>
            <person name="Schramm A."/>
            <person name="Marshall I.P.G."/>
        </authorList>
    </citation>
    <scope>NUCLEOTIDE SEQUENCE [LARGE SCALE GENOMIC DNA]</scope>
    <source>
        <strain evidence="4 5">2017H2G3</strain>
    </source>
</reference>
<dbReference type="Proteomes" id="UP000293846">
    <property type="component" value="Unassembled WGS sequence"/>
</dbReference>
<organism evidence="4 5">
    <name type="scientific">Cytobacillus praedii</name>
    <dbReference type="NCBI Taxonomy" id="1742358"/>
    <lineage>
        <taxon>Bacteria</taxon>
        <taxon>Bacillati</taxon>
        <taxon>Bacillota</taxon>
        <taxon>Bacilli</taxon>
        <taxon>Bacillales</taxon>
        <taxon>Bacillaceae</taxon>
        <taxon>Cytobacillus</taxon>
    </lineage>
</organism>
<accession>A0A4R1ASL7</accession>
<feature type="region of interest" description="Disordered" evidence="2">
    <location>
        <begin position="25"/>
        <end position="49"/>
    </location>
</feature>
<keyword evidence="1" id="KW-0175">Coiled coil</keyword>
<dbReference type="SUPFAM" id="SSF53300">
    <property type="entry name" value="vWA-like"/>
    <property type="match status" value="1"/>
</dbReference>
<dbReference type="STRING" id="1742358.GCA_001439605_03670"/>
<evidence type="ECO:0000259" key="3">
    <source>
        <dbReference type="PROSITE" id="PS50234"/>
    </source>
</evidence>
<proteinExistence type="predicted"/>
<feature type="domain" description="VWFA" evidence="3">
    <location>
        <begin position="174"/>
        <end position="360"/>
    </location>
</feature>
<feature type="coiled-coil region" evidence="1">
    <location>
        <begin position="425"/>
        <end position="478"/>
    </location>
</feature>
<dbReference type="AlphaFoldDB" id="A0A4R1ASL7"/>
<dbReference type="InterPro" id="IPR036465">
    <property type="entry name" value="vWFA_dom_sf"/>
</dbReference>
<dbReference type="OrthoDB" id="9783818at2"/>